<dbReference type="Pfam" id="PF01884">
    <property type="entry name" value="PcrB"/>
    <property type="match status" value="1"/>
</dbReference>
<feature type="binding site" evidence="10">
    <location>
        <begin position="209"/>
        <end position="210"/>
    </location>
    <ligand>
        <name>sn-glycerol 1-phosphate</name>
        <dbReference type="ChEBI" id="CHEBI:57685"/>
    </ligand>
</feature>
<keyword evidence="12" id="KW-1185">Reference proteome</keyword>
<dbReference type="SUPFAM" id="SSF51395">
    <property type="entry name" value="FMN-linked oxidoreductases"/>
    <property type="match status" value="1"/>
</dbReference>
<organism evidence="11 12">
    <name type="scientific">Virgibacillus salinus</name>
    <dbReference type="NCBI Taxonomy" id="553311"/>
    <lineage>
        <taxon>Bacteria</taxon>
        <taxon>Bacillati</taxon>
        <taxon>Bacillota</taxon>
        <taxon>Bacilli</taxon>
        <taxon>Bacillales</taxon>
        <taxon>Bacillaceae</taxon>
        <taxon>Virgibacillus</taxon>
    </lineage>
</organism>
<feature type="binding site" evidence="10">
    <location>
        <position position="15"/>
    </location>
    <ligand>
        <name>Mg(2+)</name>
        <dbReference type="ChEBI" id="CHEBI:18420"/>
    </ligand>
</feature>
<evidence type="ECO:0000256" key="8">
    <source>
        <dbReference type="ARBA" id="ARBA00048318"/>
    </source>
</evidence>
<dbReference type="InterPro" id="IPR008205">
    <property type="entry name" value="GGGP_HepGP_synthase"/>
</dbReference>
<evidence type="ECO:0000256" key="1">
    <source>
        <dbReference type="ARBA" id="ARBA00022516"/>
    </source>
</evidence>
<keyword evidence="5 10" id="KW-0443">Lipid metabolism</keyword>
<evidence type="ECO:0000256" key="2">
    <source>
        <dbReference type="ARBA" id="ARBA00022679"/>
    </source>
</evidence>
<evidence type="ECO:0000313" key="11">
    <source>
        <dbReference type="EMBL" id="SDR11382.1"/>
    </source>
</evidence>
<sequence length="230" mass="26307">MNYTLNTWKHLFKLDPAKEISDEHLDMICESGTDAVIVGGTDNVTLDGVLDLLSRVRRHTVPCALEISNMDAVTPGFDFYFIPMVVNSTEKKWMMDLQHQAIKEYKDIMDWNEMFVEGYCILNQEAKAFTKTNCEMPDEDDVTAYAYMAERVFHLPIFYMEYSGTYGDPSLVKKVKEQLSNTKLFYGGGIENSFQAREMKEHADTIIVGNSIYTDIKKALKTVKAVNDMD</sequence>
<dbReference type="RefSeq" id="WP_245736129.1">
    <property type="nucleotide sequence ID" value="NZ_FNKD01000005.1"/>
</dbReference>
<evidence type="ECO:0000256" key="6">
    <source>
        <dbReference type="ARBA" id="ARBA00023209"/>
    </source>
</evidence>
<keyword evidence="2 10" id="KW-0808">Transferase</keyword>
<keyword evidence="3 10" id="KW-0479">Metal-binding</keyword>
<dbReference type="FunFam" id="3.20.20.390:FF:000001">
    <property type="entry name" value="Heptaprenylglyceryl phosphate synthase"/>
    <property type="match status" value="1"/>
</dbReference>
<dbReference type="Proteomes" id="UP000199444">
    <property type="component" value="Unassembled WGS sequence"/>
</dbReference>
<evidence type="ECO:0000313" key="12">
    <source>
        <dbReference type="Proteomes" id="UP000199444"/>
    </source>
</evidence>
<comment type="similarity">
    <text evidence="10">Belongs to the GGGP/HepGP synthase family. Group I subfamily.</text>
</comment>
<reference evidence="11 12" key="1">
    <citation type="submission" date="2016-10" db="EMBL/GenBank/DDBJ databases">
        <authorList>
            <person name="de Groot N.N."/>
        </authorList>
    </citation>
    <scope>NUCLEOTIDE SEQUENCE [LARGE SCALE GENOMIC DNA]</scope>
    <source>
        <strain evidence="11 12">CGMCC 1.10449</strain>
    </source>
</reference>
<feature type="binding site" evidence="10">
    <location>
        <position position="41"/>
    </location>
    <ligand>
        <name>Mg(2+)</name>
        <dbReference type="ChEBI" id="CHEBI:18420"/>
    </ligand>
</feature>
<name>A0A1H1GDL7_9BACI</name>
<comment type="caution">
    <text evidence="10">Lacks conserved residue(s) required for the propagation of feature annotation.</text>
</comment>
<dbReference type="STRING" id="553311.SAMN05216231_3665"/>
<evidence type="ECO:0000256" key="3">
    <source>
        <dbReference type="ARBA" id="ARBA00022723"/>
    </source>
</evidence>
<keyword evidence="4 10" id="KW-0460">Magnesium</keyword>
<dbReference type="PANTHER" id="PTHR40029:SF2">
    <property type="entry name" value="HEPTAPRENYLGLYCERYL PHOSPHATE SYNTHASE"/>
    <property type="match status" value="1"/>
</dbReference>
<dbReference type="PANTHER" id="PTHR40029">
    <property type="match status" value="1"/>
</dbReference>
<dbReference type="AlphaFoldDB" id="A0A1H1GDL7"/>
<dbReference type="NCBIfam" id="TIGR01768">
    <property type="entry name" value="GGGP-family"/>
    <property type="match status" value="1"/>
</dbReference>
<protein>
    <recommendedName>
        <fullName evidence="9 10">Heptaprenylglyceryl phosphate synthase</fullName>
        <shortName evidence="10">HepGP synthase</shortName>
        <ecNumber evidence="9 10">2.5.1.n9</ecNumber>
    </recommendedName>
    <alternativeName>
        <fullName evidence="10">Glycerol-1-phosphate heptaprenyltransferase</fullName>
    </alternativeName>
</protein>
<dbReference type="CDD" id="cd02812">
    <property type="entry name" value="PcrB_like"/>
    <property type="match status" value="1"/>
</dbReference>
<dbReference type="NCBIfam" id="NF003197">
    <property type="entry name" value="PRK04169.1-1"/>
    <property type="match status" value="1"/>
</dbReference>
<comment type="cofactor">
    <cofactor evidence="10">
        <name>Mg(2+)</name>
        <dbReference type="ChEBI" id="CHEBI:18420"/>
    </cofactor>
</comment>
<proteinExistence type="inferred from homology"/>
<feature type="binding site" evidence="10">
    <location>
        <begin position="159"/>
        <end position="164"/>
    </location>
    <ligand>
        <name>sn-glycerol 1-phosphate</name>
        <dbReference type="ChEBI" id="CHEBI:57685"/>
    </ligand>
</feature>
<dbReference type="EC" id="2.5.1.n9" evidence="9 10"/>
<feature type="binding site" evidence="10">
    <location>
        <position position="189"/>
    </location>
    <ligand>
        <name>sn-glycerol 1-phosphate</name>
        <dbReference type="ChEBI" id="CHEBI:57685"/>
    </ligand>
</feature>
<keyword evidence="6 10" id="KW-0594">Phospholipid biosynthesis</keyword>
<dbReference type="GO" id="GO:0120536">
    <property type="term" value="F:heptaprenylglyceryl phosphate synthase activity"/>
    <property type="evidence" value="ECO:0007669"/>
    <property type="project" value="UniProtKB-ARBA"/>
</dbReference>
<dbReference type="InterPro" id="IPR039074">
    <property type="entry name" value="GGGP/HepGP_synthase_I"/>
</dbReference>
<gene>
    <name evidence="10" type="primary">pcrB</name>
    <name evidence="11" type="ORF">SAMN05216231_3665</name>
</gene>
<comment type="catalytic activity">
    <reaction evidence="8 10">
        <text>sn-glycerol 1-phosphate + all-trans-heptaprenyl diphosphate = 3-heptaprenyl-sn-glycero-1-phosphate + diphosphate</text>
        <dbReference type="Rhea" id="RHEA:33495"/>
        <dbReference type="ChEBI" id="CHEBI:33019"/>
        <dbReference type="ChEBI" id="CHEBI:57685"/>
        <dbReference type="ChEBI" id="CHEBI:58206"/>
        <dbReference type="ChEBI" id="CHEBI:64781"/>
        <dbReference type="EC" id="2.5.1.n9"/>
    </reaction>
</comment>
<evidence type="ECO:0000256" key="4">
    <source>
        <dbReference type="ARBA" id="ARBA00022842"/>
    </source>
</evidence>
<dbReference type="NCBIfam" id="NF003199">
    <property type="entry name" value="PRK04169.1-3"/>
    <property type="match status" value="1"/>
</dbReference>
<dbReference type="HAMAP" id="MF_00112">
    <property type="entry name" value="GGGP_HepGP_synthase"/>
    <property type="match status" value="1"/>
</dbReference>
<comment type="subunit">
    <text evidence="10">Homodimer.</text>
</comment>
<accession>A0A1H1GDL7</accession>
<dbReference type="EMBL" id="FNKD01000005">
    <property type="protein sequence ID" value="SDR11382.1"/>
    <property type="molecule type" value="Genomic_DNA"/>
</dbReference>
<dbReference type="Gene3D" id="3.20.20.390">
    <property type="entry name" value="FMN-linked oxidoreductases"/>
    <property type="match status" value="1"/>
</dbReference>
<dbReference type="GO" id="GO:0000287">
    <property type="term" value="F:magnesium ion binding"/>
    <property type="evidence" value="ECO:0007669"/>
    <property type="project" value="UniProtKB-UniRule"/>
</dbReference>
<dbReference type="GO" id="GO:0046474">
    <property type="term" value="P:glycerophospholipid biosynthetic process"/>
    <property type="evidence" value="ECO:0007669"/>
    <property type="project" value="UniProtKB-UniRule"/>
</dbReference>
<evidence type="ECO:0000256" key="7">
    <source>
        <dbReference type="ARBA" id="ARBA00023264"/>
    </source>
</evidence>
<comment type="function">
    <text evidence="10">Prenyltransferase that catalyzes in vivo the transfer of the heptaprenyl moiety of heptaprenyl pyrophosphate (HepPP; 35 carbon atoms) to the C3 hydroxyl of sn-glycerol-1-phosphate (G1P), producing heptaprenylglyceryl phosphate (HepGP). This reaction is an ether-bond-formation step in the biosynthesis of archaea-type G1P-based membrane lipids found in Bacillales.</text>
</comment>
<dbReference type="InterPro" id="IPR038597">
    <property type="entry name" value="GGGP/HepGP_synthase_sf"/>
</dbReference>
<evidence type="ECO:0000256" key="5">
    <source>
        <dbReference type="ARBA" id="ARBA00023098"/>
    </source>
</evidence>
<comment type="pathway">
    <text evidence="10">Membrane lipid metabolism; glycerophospholipid metabolism.</text>
</comment>
<dbReference type="UniPathway" id="UPA00940"/>
<keyword evidence="7 10" id="KW-1208">Phospholipid metabolism</keyword>
<feature type="binding site" evidence="10">
    <location>
        <position position="13"/>
    </location>
    <ligand>
        <name>sn-glycerol 1-phosphate</name>
        <dbReference type="ChEBI" id="CHEBI:57685"/>
    </ligand>
</feature>
<keyword evidence="1 10" id="KW-0444">Lipid biosynthesis</keyword>
<evidence type="ECO:0000256" key="10">
    <source>
        <dbReference type="HAMAP-Rule" id="MF_00112"/>
    </source>
</evidence>
<evidence type="ECO:0000256" key="9">
    <source>
        <dbReference type="ARBA" id="ARBA00066888"/>
    </source>
</evidence>